<dbReference type="InterPro" id="IPR016181">
    <property type="entry name" value="Acyl_CoA_acyltransferase"/>
</dbReference>
<evidence type="ECO:0000256" key="2">
    <source>
        <dbReference type="ARBA" id="ARBA00023315"/>
    </source>
</evidence>
<sequence length="173" mass="19394">MHNNTNLATTGRDAPANTPTIRPAVPDDVPALKALIDAVELFPSEMLDAMMADYFDKGPDSDHYWLTDDDEGPVGVAYYAPERLTEGTWNLYLIAIHPDRQGQGRGAALLRYVEDTLAARGERILLVETSGIPEFDYQRAFYRKCGYDEEARIRDFYKAGDDKVIFRKALSAS</sequence>
<comment type="caution">
    <text evidence="5">The sequence shown here is derived from an EMBL/GenBank/DDBJ whole genome shotgun (WGS) entry which is preliminary data.</text>
</comment>
<evidence type="ECO:0000259" key="4">
    <source>
        <dbReference type="PROSITE" id="PS51186"/>
    </source>
</evidence>
<evidence type="ECO:0000256" key="3">
    <source>
        <dbReference type="SAM" id="MobiDB-lite"/>
    </source>
</evidence>
<keyword evidence="6" id="KW-1185">Reference proteome</keyword>
<dbReference type="AlphaFoldDB" id="A0A418MCB4"/>
<name>A0A418MCB4_9BACT</name>
<dbReference type="Proteomes" id="UP000283523">
    <property type="component" value="Unassembled WGS sequence"/>
</dbReference>
<dbReference type="Gene3D" id="3.40.630.30">
    <property type="match status" value="1"/>
</dbReference>
<dbReference type="OrthoDB" id="9789605at2"/>
<dbReference type="SUPFAM" id="SSF55729">
    <property type="entry name" value="Acyl-CoA N-acyltransferases (Nat)"/>
    <property type="match status" value="1"/>
</dbReference>
<feature type="region of interest" description="Disordered" evidence="3">
    <location>
        <begin position="1"/>
        <end position="24"/>
    </location>
</feature>
<keyword evidence="2" id="KW-0012">Acyltransferase</keyword>
<dbReference type="InterPro" id="IPR050832">
    <property type="entry name" value="Bact_Acetyltransf"/>
</dbReference>
<dbReference type="GO" id="GO:0016747">
    <property type="term" value="F:acyltransferase activity, transferring groups other than amino-acyl groups"/>
    <property type="evidence" value="ECO:0007669"/>
    <property type="project" value="InterPro"/>
</dbReference>
<feature type="domain" description="N-acetyltransferase" evidence="4">
    <location>
        <begin position="19"/>
        <end position="171"/>
    </location>
</feature>
<dbReference type="EMBL" id="QXED01000003">
    <property type="protein sequence ID" value="RIV24007.1"/>
    <property type="molecule type" value="Genomic_DNA"/>
</dbReference>
<dbReference type="PANTHER" id="PTHR43877:SF2">
    <property type="entry name" value="AMINOALKYLPHOSPHONATE N-ACETYLTRANSFERASE-RELATED"/>
    <property type="match status" value="1"/>
</dbReference>
<dbReference type="Pfam" id="PF13508">
    <property type="entry name" value="Acetyltransf_7"/>
    <property type="match status" value="1"/>
</dbReference>
<evidence type="ECO:0000313" key="6">
    <source>
        <dbReference type="Proteomes" id="UP000283523"/>
    </source>
</evidence>
<dbReference type="PROSITE" id="PS51186">
    <property type="entry name" value="GNAT"/>
    <property type="match status" value="1"/>
</dbReference>
<gene>
    <name evidence="5" type="ORF">DYU11_13670</name>
</gene>
<dbReference type="InterPro" id="IPR000182">
    <property type="entry name" value="GNAT_dom"/>
</dbReference>
<evidence type="ECO:0000313" key="5">
    <source>
        <dbReference type="EMBL" id="RIV24007.1"/>
    </source>
</evidence>
<evidence type="ECO:0000256" key="1">
    <source>
        <dbReference type="ARBA" id="ARBA00022679"/>
    </source>
</evidence>
<dbReference type="CDD" id="cd04301">
    <property type="entry name" value="NAT_SF"/>
    <property type="match status" value="1"/>
</dbReference>
<accession>A0A418MCB4</accession>
<reference evidence="5 6" key="1">
    <citation type="submission" date="2018-08" db="EMBL/GenBank/DDBJ databases">
        <title>Fibrisoma montanum sp. nov., isolated from Danxia mountain soil.</title>
        <authorList>
            <person name="Huang Y."/>
        </authorList>
    </citation>
    <scope>NUCLEOTIDE SEQUENCE [LARGE SCALE GENOMIC DNA]</scope>
    <source>
        <strain evidence="5 6">HYT19</strain>
    </source>
</reference>
<dbReference type="PANTHER" id="PTHR43877">
    <property type="entry name" value="AMINOALKYLPHOSPHONATE N-ACETYLTRANSFERASE-RELATED-RELATED"/>
    <property type="match status" value="1"/>
</dbReference>
<protein>
    <submittedName>
        <fullName evidence="5">N-acetyltransferase</fullName>
    </submittedName>
</protein>
<keyword evidence="1 5" id="KW-0808">Transferase</keyword>
<dbReference type="RefSeq" id="WP_119668223.1">
    <property type="nucleotide sequence ID" value="NZ_QXED01000003.1"/>
</dbReference>
<organism evidence="5 6">
    <name type="scientific">Fibrisoma montanum</name>
    <dbReference type="NCBI Taxonomy" id="2305895"/>
    <lineage>
        <taxon>Bacteria</taxon>
        <taxon>Pseudomonadati</taxon>
        <taxon>Bacteroidota</taxon>
        <taxon>Cytophagia</taxon>
        <taxon>Cytophagales</taxon>
        <taxon>Spirosomataceae</taxon>
        <taxon>Fibrisoma</taxon>
    </lineage>
</organism>
<proteinExistence type="predicted"/>